<dbReference type="InterPro" id="IPR000531">
    <property type="entry name" value="Beta-barrel_TonB"/>
</dbReference>
<dbReference type="InterPro" id="IPR037066">
    <property type="entry name" value="Plug_dom_sf"/>
</dbReference>
<proteinExistence type="inferred from homology"/>
<dbReference type="Pfam" id="PF07715">
    <property type="entry name" value="Plug"/>
    <property type="match status" value="1"/>
</dbReference>
<keyword evidence="4" id="KW-0798">TonB box</keyword>
<protein>
    <submittedName>
        <fullName evidence="7">TonB-dependent receptor</fullName>
    </submittedName>
</protein>
<dbReference type="PANTHER" id="PTHR40980">
    <property type="entry name" value="PLUG DOMAIN-CONTAINING PROTEIN"/>
    <property type="match status" value="1"/>
</dbReference>
<dbReference type="KEGG" id="lkm:EFP84_16665"/>
<dbReference type="Gene3D" id="2.40.170.20">
    <property type="entry name" value="TonB-dependent receptor, beta-barrel domain"/>
    <property type="match status" value="1"/>
</dbReference>
<evidence type="ECO:0000313" key="10">
    <source>
        <dbReference type="Proteomes" id="UP000276407"/>
    </source>
</evidence>
<dbReference type="SUPFAM" id="SSF56935">
    <property type="entry name" value="Porins"/>
    <property type="match status" value="1"/>
</dbReference>
<dbReference type="GO" id="GO:0030246">
    <property type="term" value="F:carbohydrate binding"/>
    <property type="evidence" value="ECO:0007669"/>
    <property type="project" value="InterPro"/>
</dbReference>
<dbReference type="Proteomes" id="UP000276407">
    <property type="component" value="Chromosome 1"/>
</dbReference>
<feature type="domain" description="TonB-dependent receptor-like beta-barrel" evidence="5">
    <location>
        <begin position="523"/>
        <end position="911"/>
    </location>
</feature>
<sequence length="1013" mass="113347">MKIYKKSLIGIFLSLGIFSIPIFAQGTGKVQGQALDAQTAEPMFGVTAVIRSINKFGRTDVDGNYEISGVPDGNYTVEFIMQGMETQKKSVTVTGGKLVRANVAMGVKKLEEVVVEDRALNDTEASLLKFQKKAAAVSDGISAQAIQKTPDSSAGDVIRRVTGITLVGGRFVFVRGLGERYSNTLLNNSPLPSTEPNKRIVPLDLFPASLIKNIVVSKTFIPEDQAEFSGGTVKIETKDYPDQFFVKVGLQTGYNNNTTFQNFKTYSGGGQDWLGLSEGNRSKPSMVDVLPDAPFKAVGAGQYGYNQAAVTLGSLQFSNQWTPTQMNAPLNKGFNFSIGNKFDLGGDRKLGLIFAITYNNDYQYRRETDVLNRAGAVVPGIPVGDKNTQLNRAYKYDQHIYNESVNWGTILNTTFQVANGHRLHFKNFFSVNNDKEVMVYSGQNVASGQTIASDKLNYIMRNLYSSQLSGDHIINVANVKTKLEWRFAQSEANRNQPDMRDTIYAVQSGLEGQMPAVLQGGTLGSSQFYSKTKDLSRHAGLDYEIPFNQWDGLQSKLKIGYSAVQRERGFEAQRYFFRGQSSGSMTNLAGGAIPSPNYPIPPEVVYNPLNRGPKGYFVDEATQPTDKYNAKQQLFAKYLQVDMPITPKLRFIGGARHEDNYQSVATQNPFDPNAAFFDRYNFKSYLNGYELSIVDPTFRSPAAINANKNLLPSSNFVYAWDDKTNLRVSYTETISRPDFREMAPFQFFNVLGGGIEKGNQYLTRTYIHNYDFRYEKFPSADEIIAIGVFGKQMASPIEKVMEVDSQFRYTYTNAKSAYVHGIELEVRKSLNALSPKLERWAFGINTFFIKSEVQFQDWLYYQLSGTTQRPTNLSRPLQGQSPYVYNVNLRYRFDDKGDHTITMLYNEFGPRINAVGGIGIPDTYERPVGMLDFVYNLKFLEKWDIKIAARNVTDSRIKIVQENPILDSTVHSNTGFNIGNTFIPVGGHSYKGETINSYRLGPTITFSVTYNLN</sequence>
<feature type="domain" description="TonB-dependent receptor plug" evidence="6">
    <location>
        <begin position="135"/>
        <end position="218"/>
    </location>
</feature>
<dbReference type="Proteomes" id="UP000231919">
    <property type="component" value="Unassembled WGS sequence"/>
</dbReference>
<dbReference type="PANTHER" id="PTHR40980:SF5">
    <property type="entry name" value="TONB-DEPENDENT RECEPTOR"/>
    <property type="match status" value="1"/>
</dbReference>
<keyword evidence="2 4" id="KW-0472">Membrane</keyword>
<dbReference type="GO" id="GO:0009279">
    <property type="term" value="C:cell outer membrane"/>
    <property type="evidence" value="ECO:0007669"/>
    <property type="project" value="UniProtKB-SubCell"/>
</dbReference>
<dbReference type="OrthoDB" id="9768470at2"/>
<dbReference type="Gene3D" id="2.60.40.1120">
    <property type="entry name" value="Carboxypeptidase-like, regulatory domain"/>
    <property type="match status" value="1"/>
</dbReference>
<evidence type="ECO:0000259" key="6">
    <source>
        <dbReference type="Pfam" id="PF07715"/>
    </source>
</evidence>
<accession>A0A2M9XW83</accession>
<evidence type="ECO:0000256" key="4">
    <source>
        <dbReference type="RuleBase" id="RU003357"/>
    </source>
</evidence>
<reference evidence="7 10" key="2">
    <citation type="submission" date="2018-11" db="EMBL/GenBank/DDBJ databases">
        <title>Complete genome sequence of Leptospira kmetyi isolate LS 001/16 from soil sample associated with a leptospirosis patient in Kelantan.</title>
        <authorList>
            <person name="Muhammad Yusoff F."/>
            <person name="Muhammad Yusoff S."/>
            <person name="Ahmad M.N."/>
            <person name="Yusof N.Y."/>
            <person name="Aziah I."/>
        </authorList>
    </citation>
    <scope>NUCLEOTIDE SEQUENCE [LARGE SCALE GENOMIC DNA]</scope>
    <source>
        <strain evidence="7 10">LS 001/16</strain>
    </source>
</reference>
<organism evidence="7 10">
    <name type="scientific">Leptospira kmetyi</name>
    <dbReference type="NCBI Taxonomy" id="408139"/>
    <lineage>
        <taxon>Bacteria</taxon>
        <taxon>Pseudomonadati</taxon>
        <taxon>Spirochaetota</taxon>
        <taxon>Spirochaetia</taxon>
        <taxon>Leptospirales</taxon>
        <taxon>Leptospiraceae</taxon>
        <taxon>Leptospira</taxon>
    </lineage>
</organism>
<name>A0A2M9XW83_9LEPT</name>
<dbReference type="Gene3D" id="2.170.130.10">
    <property type="entry name" value="TonB-dependent receptor, plug domain"/>
    <property type="match status" value="1"/>
</dbReference>
<evidence type="ECO:0000313" key="8">
    <source>
        <dbReference type="EMBL" id="PJZ31698.1"/>
    </source>
</evidence>
<dbReference type="RefSeq" id="WP_010575462.1">
    <property type="nucleotide sequence ID" value="NZ_CP033614.1"/>
</dbReference>
<dbReference type="Pfam" id="PF00593">
    <property type="entry name" value="TonB_dep_Rec_b-barrel"/>
    <property type="match status" value="1"/>
</dbReference>
<dbReference type="AlphaFoldDB" id="A0A2M9XW83"/>
<comment type="similarity">
    <text evidence="4">Belongs to the TonB-dependent receptor family.</text>
</comment>
<gene>
    <name evidence="8" type="ORF">CH378_00330</name>
    <name evidence="7" type="ORF">EFP84_16665</name>
</gene>
<evidence type="ECO:0000256" key="2">
    <source>
        <dbReference type="ARBA" id="ARBA00023136"/>
    </source>
</evidence>
<comment type="subcellular location">
    <subcellularLocation>
        <location evidence="1 4">Cell outer membrane</location>
    </subcellularLocation>
</comment>
<dbReference type="EMBL" id="CP033614">
    <property type="protein sequence ID" value="AYV56972.1"/>
    <property type="molecule type" value="Genomic_DNA"/>
</dbReference>
<reference evidence="8 9" key="1">
    <citation type="submission" date="2017-07" db="EMBL/GenBank/DDBJ databases">
        <title>Leptospira spp. isolated from tropical soils.</title>
        <authorList>
            <person name="Thibeaux R."/>
            <person name="Iraola G."/>
            <person name="Ferres I."/>
            <person name="Bierque E."/>
            <person name="Girault D."/>
            <person name="Soupe-Gilbert M.-E."/>
            <person name="Picardeau M."/>
            <person name="Goarant C."/>
        </authorList>
    </citation>
    <scope>NUCLEOTIDE SEQUENCE [LARGE SCALE GENOMIC DNA]</scope>
    <source>
        <strain evidence="8 9">JW2-C-B1</strain>
    </source>
</reference>
<dbReference type="InterPro" id="IPR036942">
    <property type="entry name" value="Beta-barrel_TonB_sf"/>
</dbReference>
<keyword evidence="7" id="KW-0675">Receptor</keyword>
<dbReference type="EMBL" id="NPDP01000001">
    <property type="protein sequence ID" value="PJZ31698.1"/>
    <property type="molecule type" value="Genomic_DNA"/>
</dbReference>
<evidence type="ECO:0000313" key="9">
    <source>
        <dbReference type="Proteomes" id="UP000231919"/>
    </source>
</evidence>
<evidence type="ECO:0000259" key="5">
    <source>
        <dbReference type="Pfam" id="PF00593"/>
    </source>
</evidence>
<evidence type="ECO:0000313" key="7">
    <source>
        <dbReference type="EMBL" id="AYV56972.1"/>
    </source>
</evidence>
<dbReference type="SUPFAM" id="SSF49452">
    <property type="entry name" value="Starch-binding domain-like"/>
    <property type="match status" value="1"/>
</dbReference>
<dbReference type="Pfam" id="PF13715">
    <property type="entry name" value="CarbopepD_reg_2"/>
    <property type="match status" value="1"/>
</dbReference>
<evidence type="ECO:0000256" key="3">
    <source>
        <dbReference type="ARBA" id="ARBA00023237"/>
    </source>
</evidence>
<keyword evidence="3" id="KW-0998">Cell outer membrane</keyword>
<dbReference type="InterPro" id="IPR012910">
    <property type="entry name" value="Plug_dom"/>
</dbReference>
<dbReference type="InterPro" id="IPR013784">
    <property type="entry name" value="Carb-bd-like_fold"/>
</dbReference>
<keyword evidence="9" id="KW-1185">Reference proteome</keyword>
<evidence type="ECO:0000256" key="1">
    <source>
        <dbReference type="ARBA" id="ARBA00004442"/>
    </source>
</evidence>